<dbReference type="EMBL" id="UYJE01004346">
    <property type="protein sequence ID" value="VDI27311.1"/>
    <property type="molecule type" value="Genomic_DNA"/>
</dbReference>
<dbReference type="Pfam" id="PF25429">
    <property type="entry name" value="zf-POGZ"/>
    <property type="match status" value="1"/>
</dbReference>
<keyword evidence="4" id="KW-1185">Reference proteome</keyword>
<accession>A0A8B6DZ21</accession>
<evidence type="ECO:0000256" key="1">
    <source>
        <dbReference type="SAM" id="MobiDB-lite"/>
    </source>
</evidence>
<comment type="caution">
    <text evidence="3">The sequence shown here is derived from an EMBL/GenBank/DDBJ whole genome shotgun (WGS) entry which is preliminary data.</text>
</comment>
<gene>
    <name evidence="3" type="ORF">MGAL_10B076949</name>
</gene>
<feature type="region of interest" description="Disordered" evidence="1">
    <location>
        <begin position="406"/>
        <end position="425"/>
    </location>
</feature>
<dbReference type="InterPro" id="IPR057618">
    <property type="entry name" value="Znf_POGZ/Z280C-D-like"/>
</dbReference>
<organism evidence="3 4">
    <name type="scientific">Mytilus galloprovincialis</name>
    <name type="common">Mediterranean mussel</name>
    <dbReference type="NCBI Taxonomy" id="29158"/>
    <lineage>
        <taxon>Eukaryota</taxon>
        <taxon>Metazoa</taxon>
        <taxon>Spiralia</taxon>
        <taxon>Lophotrochozoa</taxon>
        <taxon>Mollusca</taxon>
        <taxon>Bivalvia</taxon>
        <taxon>Autobranchia</taxon>
        <taxon>Pteriomorphia</taxon>
        <taxon>Mytilida</taxon>
        <taxon>Mytiloidea</taxon>
        <taxon>Mytilidae</taxon>
        <taxon>Mytilinae</taxon>
        <taxon>Mytilus</taxon>
    </lineage>
</organism>
<dbReference type="AlphaFoldDB" id="A0A8B6DZ21"/>
<protein>
    <recommendedName>
        <fullName evidence="2">POGZ/Z280C-D-like double Zinc finger domain-containing protein</fullName>
    </recommendedName>
</protein>
<proteinExistence type="predicted"/>
<reference evidence="3" key="1">
    <citation type="submission" date="2018-11" db="EMBL/GenBank/DDBJ databases">
        <authorList>
            <person name="Alioto T."/>
            <person name="Alioto T."/>
        </authorList>
    </citation>
    <scope>NUCLEOTIDE SEQUENCE</scope>
</reference>
<evidence type="ECO:0000313" key="4">
    <source>
        <dbReference type="Proteomes" id="UP000596742"/>
    </source>
</evidence>
<feature type="domain" description="POGZ/Z280C-D-like double Zinc finger" evidence="2">
    <location>
        <begin position="696"/>
        <end position="735"/>
    </location>
</feature>
<sequence length="1160" mass="131692">MPKLKRNCWTLPYHRKRRAIKQLQHVKSLRKKVLASTKPEEFTVEVADSGVVIGTGTIHDSYWSVTIPEDGNHFNGDSNSCTSQDIFENEHTDLDLEIVFDENSAEKHCIQIIGEEDNRFEKIDIEHLDENLAKEHGIIIDREEENSFKTNQYVGIGNEMVSSESNELSGVISPLASYNDNNYNAVQTDCLSKTVQYVEIGSEMVSSLIDNSYNTDQTGGLRITENKENSSETVQCIEISSERELSKNNELYRVVTPITSLIDNSHNTVQTDGVRITRNEQNSFETGQYAEHVEIGSDMASSENNELNSVDSPFPSYNSYSAVLYNNNSYTTVQTDFSQQDCNDVSESNALGGVIAPVTLYNNSSYRTVQTEASQQDYHDGSESNELGGLIAPVTLYNNSSYNTVQTDASQQDNHDGSDTDSTVSNDFVTVKVELPDGTTELLETIPYENYPTVQSEHAEIDLYGSHTDNVNIHNNKIMSESELFRITHNVNAIPDQSMPGTSTQSYNPDNDQVAGGQDNCQEWDIGMLPFVMETMKEQENTQSLLDKNMQKAKKKKVQEAKLKADICSSNRCCPGCDTFGNHVRKPPKTKKTKTTKIDSALDEEKSRSPKVYRRKFPMERCDFCPMVFRGAWPKYKKQNHIIAEHCSKDVLEELRKRKKKNEVLSEPKSKFVEYSKKPKYEMIRLDLEFPDYLYGMECIECNKVIREEHFRKVLKCTKCNYSTMCSRAYIEHMINMHGTKNRSSNKYVPCSSRFMECACGFVHIEGNKMAEHINLCRQGKKSCEVLNIGYSFPAKLKHGKKRGRKPATESLVEDDKLSKEFDMMRVKTENNAGTLDNTPLQKGKALDTCSHASINHNSSPYLTDIQHVRMATEDDSGTLDNIPLQKGNALDIYSITHSSSPYLTDIQHIRKEEQEEELVNSNLNKQASNETSDKDCFLNTNLSIKATQGINGQIVHEQLPHHMLQQSEDEFKKVINYYNPLFYHSYSLPYWCEPEKSKSSIQKDSIFIDKNKSKSYLLNEQNLLIPSPSAHMKDVEITVVTLNQLSKKTKTNASEGDQNGFKQVSIMPKINEKGKLVLAIDKKGSKMKIKDAEDSKKKIIDSEDSKKKKTKVTQGSKKKKTVAIRDDPTLLPYLTIYEKEMLALKNSKQNLLQFRKKKI</sequence>
<dbReference type="OrthoDB" id="6125746at2759"/>
<dbReference type="GO" id="GO:0003677">
    <property type="term" value="F:DNA binding"/>
    <property type="evidence" value="ECO:0007669"/>
    <property type="project" value="UniProtKB-KW"/>
</dbReference>
<dbReference type="Proteomes" id="UP000596742">
    <property type="component" value="Unassembled WGS sequence"/>
</dbReference>
<evidence type="ECO:0000313" key="3">
    <source>
        <dbReference type="EMBL" id="VDI27311.1"/>
    </source>
</evidence>
<evidence type="ECO:0000259" key="2">
    <source>
        <dbReference type="Pfam" id="PF25429"/>
    </source>
</evidence>
<name>A0A8B6DZ21_MYTGA</name>